<proteinExistence type="predicted"/>
<evidence type="ECO:0000313" key="2">
    <source>
        <dbReference type="WBParaSite" id="PSU_v2.g12747.t1"/>
    </source>
</evidence>
<protein>
    <submittedName>
        <fullName evidence="2">Uncharacterized protein</fullName>
    </submittedName>
</protein>
<evidence type="ECO:0000313" key="1">
    <source>
        <dbReference type="Proteomes" id="UP000887577"/>
    </source>
</evidence>
<dbReference type="Proteomes" id="UP000887577">
    <property type="component" value="Unplaced"/>
</dbReference>
<dbReference type="AlphaFoldDB" id="A0A914Y4W1"/>
<organism evidence="1 2">
    <name type="scientific">Panagrolaimus superbus</name>
    <dbReference type="NCBI Taxonomy" id="310955"/>
    <lineage>
        <taxon>Eukaryota</taxon>
        <taxon>Metazoa</taxon>
        <taxon>Ecdysozoa</taxon>
        <taxon>Nematoda</taxon>
        <taxon>Chromadorea</taxon>
        <taxon>Rhabditida</taxon>
        <taxon>Tylenchina</taxon>
        <taxon>Panagrolaimomorpha</taxon>
        <taxon>Panagrolaimoidea</taxon>
        <taxon>Panagrolaimidae</taxon>
        <taxon>Panagrolaimus</taxon>
    </lineage>
</organism>
<keyword evidence="1" id="KW-1185">Reference proteome</keyword>
<accession>A0A914Y4W1</accession>
<dbReference type="WBParaSite" id="PSU_v2.g12747.t1">
    <property type="protein sequence ID" value="PSU_v2.g12747.t1"/>
    <property type="gene ID" value="PSU_v2.g12747"/>
</dbReference>
<reference evidence="2" key="1">
    <citation type="submission" date="2022-11" db="UniProtKB">
        <authorList>
            <consortium name="WormBaseParasite"/>
        </authorList>
    </citation>
    <scope>IDENTIFICATION</scope>
</reference>
<sequence length="259" mass="29611">MNETFDYHRNESPTFESNLGKTFATPEIQTFENFWSCIEAIAVAKRFSAVYVNPKISYQNIFFTVRDCVADDSIYAPFRQLSNRILEPLKSDSANPGGNKSSEPSTVDGEKKFYFLRVFVLSYEPLTLEIHCRGQCPQFIFNIFECDQCPEIGKRLQNNAWLNSQATCREDWDSFVCRVKRSPINTHQFLSYNGSEKPKNSDEVNHILVIRGDKKPNKLRACSRGCTFSDMSHSNNITLETELQGDPTLQTQVTQPSSN</sequence>
<name>A0A914Y4W1_9BILA</name>